<dbReference type="GO" id="GO:0016758">
    <property type="term" value="F:hexosyltransferase activity"/>
    <property type="evidence" value="ECO:0007669"/>
    <property type="project" value="UniProtKB-ARBA"/>
</dbReference>
<evidence type="ECO:0000256" key="1">
    <source>
        <dbReference type="ARBA" id="ARBA00022676"/>
    </source>
</evidence>
<keyword evidence="5" id="KW-1185">Reference proteome</keyword>
<evidence type="ECO:0000313" key="5">
    <source>
        <dbReference type="Proteomes" id="UP000297839"/>
    </source>
</evidence>
<keyword evidence="1" id="KW-0328">Glycosyltransferase</keyword>
<feature type="domain" description="Glycosyltransferase 2-like" evidence="3">
    <location>
        <begin position="6"/>
        <end position="111"/>
    </location>
</feature>
<sequence>MQPDFSVIVPLYNKAAFVRGAVQSALSQTFAPKEVIVVDDGSTDGGAEAVLGIRDARLRVVRQRNQGVSAARNTGIELATGRWIAFLDADDWMHPRLLSAYAQAHAAYPSVRMLGAGFLRIGESEHEVIASWPRLPDRFSFEFVEHLHTRWMRGETFATSSVAIEAECLRGLRPRFPVGESWGEDLDVWFRVAERTPLVLVKAPLAGYRWVGGSLSDTDPLHADLPPFLRRMQARLASGLVPPAKRKAVRGLLAQFLVSSARSSLARGERHQAVRLLMEARAAYASPRWLRTWLMLVTKKAWPAVPAGCA</sequence>
<evidence type="ECO:0000313" key="4">
    <source>
        <dbReference type="EMBL" id="TFZ00071.1"/>
    </source>
</evidence>
<dbReference type="SUPFAM" id="SSF53448">
    <property type="entry name" value="Nucleotide-diphospho-sugar transferases"/>
    <property type="match status" value="1"/>
</dbReference>
<protein>
    <submittedName>
        <fullName evidence="4">Glycosyltransferase family 2 protein</fullName>
    </submittedName>
</protein>
<organism evidence="4 5">
    <name type="scientific">Ramlibacter humi</name>
    <dbReference type="NCBI Taxonomy" id="2530451"/>
    <lineage>
        <taxon>Bacteria</taxon>
        <taxon>Pseudomonadati</taxon>
        <taxon>Pseudomonadota</taxon>
        <taxon>Betaproteobacteria</taxon>
        <taxon>Burkholderiales</taxon>
        <taxon>Comamonadaceae</taxon>
        <taxon>Ramlibacter</taxon>
    </lineage>
</organism>
<gene>
    <name evidence="4" type="ORF">EZ216_13245</name>
</gene>
<dbReference type="InterPro" id="IPR029044">
    <property type="entry name" value="Nucleotide-diphossugar_trans"/>
</dbReference>
<comment type="caution">
    <text evidence="4">The sequence shown here is derived from an EMBL/GenBank/DDBJ whole genome shotgun (WGS) entry which is preliminary data.</text>
</comment>
<dbReference type="OrthoDB" id="9816564at2"/>
<evidence type="ECO:0000256" key="2">
    <source>
        <dbReference type="ARBA" id="ARBA00022679"/>
    </source>
</evidence>
<dbReference type="EMBL" id="SMLK01000004">
    <property type="protein sequence ID" value="TFZ00071.1"/>
    <property type="molecule type" value="Genomic_DNA"/>
</dbReference>
<dbReference type="InterPro" id="IPR001173">
    <property type="entry name" value="Glyco_trans_2-like"/>
</dbReference>
<dbReference type="Gene3D" id="3.90.550.10">
    <property type="entry name" value="Spore Coat Polysaccharide Biosynthesis Protein SpsA, Chain A"/>
    <property type="match status" value="1"/>
</dbReference>
<dbReference type="Pfam" id="PF00535">
    <property type="entry name" value="Glycos_transf_2"/>
    <property type="match status" value="1"/>
</dbReference>
<dbReference type="RefSeq" id="WP_135250258.1">
    <property type="nucleotide sequence ID" value="NZ_SMLK01000004.1"/>
</dbReference>
<dbReference type="AlphaFoldDB" id="A0A4Z0BML6"/>
<name>A0A4Z0BML6_9BURK</name>
<dbReference type="PANTHER" id="PTHR22916:SF51">
    <property type="entry name" value="GLYCOSYLTRANSFERASE EPSH-RELATED"/>
    <property type="match status" value="1"/>
</dbReference>
<reference evidence="4 5" key="1">
    <citation type="submission" date="2019-03" db="EMBL/GenBank/DDBJ databases">
        <title>Ramlibacter sp. 18x22-1, whole genome shotgun sequence.</title>
        <authorList>
            <person name="Zhang X."/>
            <person name="Feng G."/>
            <person name="Zhu H."/>
        </authorList>
    </citation>
    <scope>NUCLEOTIDE SEQUENCE [LARGE SCALE GENOMIC DNA]</scope>
    <source>
        <strain evidence="4 5">18x22-1</strain>
    </source>
</reference>
<accession>A0A4Z0BML6</accession>
<evidence type="ECO:0000259" key="3">
    <source>
        <dbReference type="Pfam" id="PF00535"/>
    </source>
</evidence>
<proteinExistence type="predicted"/>
<keyword evidence="2 4" id="KW-0808">Transferase</keyword>
<dbReference type="Proteomes" id="UP000297839">
    <property type="component" value="Unassembled WGS sequence"/>
</dbReference>
<dbReference type="PANTHER" id="PTHR22916">
    <property type="entry name" value="GLYCOSYLTRANSFERASE"/>
    <property type="match status" value="1"/>
</dbReference>
<dbReference type="CDD" id="cd00761">
    <property type="entry name" value="Glyco_tranf_GTA_type"/>
    <property type="match status" value="1"/>
</dbReference>